<dbReference type="GO" id="GO:0005615">
    <property type="term" value="C:extracellular space"/>
    <property type="evidence" value="ECO:0007669"/>
    <property type="project" value="TreeGrafter"/>
</dbReference>
<accession>A0A811U480</accession>
<dbReference type="EMBL" id="CAJHJT010000001">
    <property type="protein sequence ID" value="CAD6993148.1"/>
    <property type="molecule type" value="Genomic_DNA"/>
</dbReference>
<dbReference type="SUPFAM" id="SSF56496">
    <property type="entry name" value="Fibrinogen C-terminal domain-like"/>
    <property type="match status" value="1"/>
</dbReference>
<dbReference type="Pfam" id="PF00147">
    <property type="entry name" value="Fibrinogen_C"/>
    <property type="match status" value="1"/>
</dbReference>
<evidence type="ECO:0000256" key="1">
    <source>
        <dbReference type="SAM" id="Coils"/>
    </source>
</evidence>
<dbReference type="InterPro" id="IPR014716">
    <property type="entry name" value="Fibrinogen_a/b/g_C_1"/>
</dbReference>
<evidence type="ECO:0000313" key="5">
    <source>
        <dbReference type="Proteomes" id="UP000606786"/>
    </source>
</evidence>
<dbReference type="PROSITE" id="PS51406">
    <property type="entry name" value="FIBRINOGEN_C_2"/>
    <property type="match status" value="1"/>
</dbReference>
<feature type="chain" id="PRO_5033032574" evidence="2">
    <location>
        <begin position="27"/>
        <end position="202"/>
    </location>
</feature>
<comment type="caution">
    <text evidence="4">The sequence shown here is derived from an EMBL/GenBank/DDBJ whole genome shotgun (WGS) entry which is preliminary data.</text>
</comment>
<feature type="coiled-coil region" evidence="1">
    <location>
        <begin position="46"/>
        <end position="80"/>
    </location>
</feature>
<gene>
    <name evidence="4" type="ORF">CCAP1982_LOCUS1974</name>
</gene>
<sequence length="202" mass="23024">MKRCNFALCLSVWLYWWGTLVIVCESAECNCDNNVSNALRKIQHDVNLLSAANSELRVRMSDLNERLNDQRELIAELRSKSGTNDKTPFSTTPKIDVRDIFDIPESTKETVDICSGRQRLPQSCAEATANTRKSGRYTIQDDLAGPTPFWTSCDEDLYGGAWTIIQRRQDGKIDFLRKWAEYKEGFGKLMVNTGLAWIVYTP</sequence>
<dbReference type="AlphaFoldDB" id="A0A811U480"/>
<dbReference type="Gene3D" id="3.90.215.10">
    <property type="entry name" value="Gamma Fibrinogen, chain A, domain 1"/>
    <property type="match status" value="1"/>
</dbReference>
<evidence type="ECO:0000259" key="3">
    <source>
        <dbReference type="PROSITE" id="PS51406"/>
    </source>
</evidence>
<name>A0A811U480_CERCA</name>
<dbReference type="InterPro" id="IPR036056">
    <property type="entry name" value="Fibrinogen-like_C"/>
</dbReference>
<protein>
    <submittedName>
        <fullName evidence="4">(Mediterranean fruit fly) hypothetical protein</fullName>
    </submittedName>
</protein>
<evidence type="ECO:0000256" key="2">
    <source>
        <dbReference type="SAM" id="SignalP"/>
    </source>
</evidence>
<dbReference type="OrthoDB" id="6145874at2759"/>
<keyword evidence="2" id="KW-0732">Signal</keyword>
<organism evidence="4 5">
    <name type="scientific">Ceratitis capitata</name>
    <name type="common">Mediterranean fruit fly</name>
    <name type="synonym">Tephritis capitata</name>
    <dbReference type="NCBI Taxonomy" id="7213"/>
    <lineage>
        <taxon>Eukaryota</taxon>
        <taxon>Metazoa</taxon>
        <taxon>Ecdysozoa</taxon>
        <taxon>Arthropoda</taxon>
        <taxon>Hexapoda</taxon>
        <taxon>Insecta</taxon>
        <taxon>Pterygota</taxon>
        <taxon>Neoptera</taxon>
        <taxon>Endopterygota</taxon>
        <taxon>Diptera</taxon>
        <taxon>Brachycera</taxon>
        <taxon>Muscomorpha</taxon>
        <taxon>Tephritoidea</taxon>
        <taxon>Tephritidae</taxon>
        <taxon>Ceratitis</taxon>
        <taxon>Ceratitis</taxon>
    </lineage>
</organism>
<dbReference type="Proteomes" id="UP000606786">
    <property type="component" value="Unassembled WGS sequence"/>
</dbReference>
<proteinExistence type="predicted"/>
<keyword evidence="1" id="KW-0175">Coiled coil</keyword>
<feature type="signal peptide" evidence="2">
    <location>
        <begin position="1"/>
        <end position="26"/>
    </location>
</feature>
<evidence type="ECO:0000313" key="4">
    <source>
        <dbReference type="EMBL" id="CAD6993148.1"/>
    </source>
</evidence>
<dbReference type="InterPro" id="IPR050373">
    <property type="entry name" value="Fibrinogen_C-term_domain"/>
</dbReference>
<dbReference type="InterPro" id="IPR002181">
    <property type="entry name" value="Fibrinogen_a/b/g_C_dom"/>
</dbReference>
<feature type="domain" description="Fibrinogen C-terminal" evidence="3">
    <location>
        <begin position="115"/>
        <end position="202"/>
    </location>
</feature>
<dbReference type="PANTHER" id="PTHR19143">
    <property type="entry name" value="FIBRINOGEN/TENASCIN/ANGIOPOEITIN"/>
    <property type="match status" value="1"/>
</dbReference>
<keyword evidence="5" id="KW-1185">Reference proteome</keyword>
<reference evidence="4" key="1">
    <citation type="submission" date="2020-11" db="EMBL/GenBank/DDBJ databases">
        <authorList>
            <person name="Whitehead M."/>
        </authorList>
    </citation>
    <scope>NUCLEOTIDE SEQUENCE</scope>
    <source>
        <strain evidence="4">EGII</strain>
    </source>
</reference>